<dbReference type="Proteomes" id="UP000297245">
    <property type="component" value="Unassembled WGS sequence"/>
</dbReference>
<keyword evidence="2" id="KW-1185">Reference proteome</keyword>
<dbReference type="AlphaFoldDB" id="A0A4S8LPF8"/>
<sequence>MCFLYKKQRQILTSAKCNIDEWIGRVKGTAYPSEGISTERAVSDAAVQTDVTTFPVDISSVPYEKLSNRFAKVRSKCNELHVSLDHAKLASEAGWSKYWRAKAESQELRKVISKSNEELTEARKAIGESTKELEEVHFRHPLNIPT</sequence>
<evidence type="ECO:0000313" key="2">
    <source>
        <dbReference type="Proteomes" id="UP000297245"/>
    </source>
</evidence>
<proteinExistence type="predicted"/>
<organism evidence="1 2">
    <name type="scientific">Dendrothele bispora (strain CBS 962.96)</name>
    <dbReference type="NCBI Taxonomy" id="1314807"/>
    <lineage>
        <taxon>Eukaryota</taxon>
        <taxon>Fungi</taxon>
        <taxon>Dikarya</taxon>
        <taxon>Basidiomycota</taxon>
        <taxon>Agaricomycotina</taxon>
        <taxon>Agaricomycetes</taxon>
        <taxon>Agaricomycetidae</taxon>
        <taxon>Agaricales</taxon>
        <taxon>Agaricales incertae sedis</taxon>
        <taxon>Dendrothele</taxon>
    </lineage>
</organism>
<name>A0A4S8LPF8_DENBC</name>
<evidence type="ECO:0000313" key="1">
    <source>
        <dbReference type="EMBL" id="THU91204.1"/>
    </source>
</evidence>
<protein>
    <submittedName>
        <fullName evidence="1">Uncharacterized protein</fullName>
    </submittedName>
</protein>
<gene>
    <name evidence="1" type="ORF">K435DRAFT_801463</name>
</gene>
<accession>A0A4S8LPF8</accession>
<dbReference type="EMBL" id="ML179313">
    <property type="protein sequence ID" value="THU91204.1"/>
    <property type="molecule type" value="Genomic_DNA"/>
</dbReference>
<reference evidence="1 2" key="1">
    <citation type="journal article" date="2019" name="Nat. Ecol. Evol.">
        <title>Megaphylogeny resolves global patterns of mushroom evolution.</title>
        <authorList>
            <person name="Varga T."/>
            <person name="Krizsan K."/>
            <person name="Foldi C."/>
            <person name="Dima B."/>
            <person name="Sanchez-Garcia M."/>
            <person name="Sanchez-Ramirez S."/>
            <person name="Szollosi G.J."/>
            <person name="Szarkandi J.G."/>
            <person name="Papp V."/>
            <person name="Albert L."/>
            <person name="Andreopoulos W."/>
            <person name="Angelini C."/>
            <person name="Antonin V."/>
            <person name="Barry K.W."/>
            <person name="Bougher N.L."/>
            <person name="Buchanan P."/>
            <person name="Buyck B."/>
            <person name="Bense V."/>
            <person name="Catcheside P."/>
            <person name="Chovatia M."/>
            <person name="Cooper J."/>
            <person name="Damon W."/>
            <person name="Desjardin D."/>
            <person name="Finy P."/>
            <person name="Geml J."/>
            <person name="Haridas S."/>
            <person name="Hughes K."/>
            <person name="Justo A."/>
            <person name="Karasinski D."/>
            <person name="Kautmanova I."/>
            <person name="Kiss B."/>
            <person name="Kocsube S."/>
            <person name="Kotiranta H."/>
            <person name="LaButti K.M."/>
            <person name="Lechner B.E."/>
            <person name="Liimatainen K."/>
            <person name="Lipzen A."/>
            <person name="Lukacs Z."/>
            <person name="Mihaltcheva S."/>
            <person name="Morgado L.N."/>
            <person name="Niskanen T."/>
            <person name="Noordeloos M.E."/>
            <person name="Ohm R.A."/>
            <person name="Ortiz-Santana B."/>
            <person name="Ovrebo C."/>
            <person name="Racz N."/>
            <person name="Riley R."/>
            <person name="Savchenko A."/>
            <person name="Shiryaev A."/>
            <person name="Soop K."/>
            <person name="Spirin V."/>
            <person name="Szebenyi C."/>
            <person name="Tomsovsky M."/>
            <person name="Tulloss R.E."/>
            <person name="Uehling J."/>
            <person name="Grigoriev I.V."/>
            <person name="Vagvolgyi C."/>
            <person name="Papp T."/>
            <person name="Martin F.M."/>
            <person name="Miettinen O."/>
            <person name="Hibbett D.S."/>
            <person name="Nagy L.G."/>
        </authorList>
    </citation>
    <scope>NUCLEOTIDE SEQUENCE [LARGE SCALE GENOMIC DNA]</scope>
    <source>
        <strain evidence="1 2">CBS 962.96</strain>
    </source>
</reference>